<evidence type="ECO:0000313" key="2">
    <source>
        <dbReference type="Proteomes" id="UP001152562"/>
    </source>
</evidence>
<sequence length="111" mass="13015">MSSQVLRTLTEIDYACTVEVVVEPAVQLLVVVRYPNLANSNCEMNRDAFILMKKHRCIRFCDVMYDESLQSHYFTFHVKERLRFKFVSNSSINADLNVRQQYLESSINQSQ</sequence>
<gene>
    <name evidence="1" type="ORF">PIBRA_LOCUS13945</name>
</gene>
<proteinExistence type="predicted"/>
<organism evidence="1 2">
    <name type="scientific">Pieris brassicae</name>
    <name type="common">White butterfly</name>
    <name type="synonym">Large white butterfly</name>
    <dbReference type="NCBI Taxonomy" id="7116"/>
    <lineage>
        <taxon>Eukaryota</taxon>
        <taxon>Metazoa</taxon>
        <taxon>Ecdysozoa</taxon>
        <taxon>Arthropoda</taxon>
        <taxon>Hexapoda</taxon>
        <taxon>Insecta</taxon>
        <taxon>Pterygota</taxon>
        <taxon>Neoptera</taxon>
        <taxon>Endopterygota</taxon>
        <taxon>Lepidoptera</taxon>
        <taxon>Glossata</taxon>
        <taxon>Ditrysia</taxon>
        <taxon>Papilionoidea</taxon>
        <taxon>Pieridae</taxon>
        <taxon>Pierinae</taxon>
        <taxon>Pieris</taxon>
    </lineage>
</organism>
<dbReference type="EMBL" id="CALOZG010000087">
    <property type="protein sequence ID" value="CAH4038382.1"/>
    <property type="molecule type" value="Genomic_DNA"/>
</dbReference>
<dbReference type="Proteomes" id="UP001152562">
    <property type="component" value="Unassembled WGS sequence"/>
</dbReference>
<reference evidence="1" key="1">
    <citation type="submission" date="2022-05" db="EMBL/GenBank/DDBJ databases">
        <authorList>
            <person name="Okamura Y."/>
        </authorList>
    </citation>
    <scope>NUCLEOTIDE SEQUENCE</scope>
</reference>
<accession>A0A9P0XL58</accession>
<protein>
    <submittedName>
        <fullName evidence="1">Uncharacterized protein</fullName>
    </submittedName>
</protein>
<dbReference type="AlphaFoldDB" id="A0A9P0XL58"/>
<comment type="caution">
    <text evidence="1">The sequence shown here is derived from an EMBL/GenBank/DDBJ whole genome shotgun (WGS) entry which is preliminary data.</text>
</comment>
<evidence type="ECO:0000313" key="1">
    <source>
        <dbReference type="EMBL" id="CAH4038382.1"/>
    </source>
</evidence>
<name>A0A9P0XL58_PIEBR</name>
<keyword evidence="2" id="KW-1185">Reference proteome</keyword>